<dbReference type="PANTHER" id="PTHR43029">
    <property type="entry name" value="AMMONIUM TRANSPORTER MEP2"/>
    <property type="match status" value="1"/>
</dbReference>
<comment type="similarity">
    <text evidence="2 8">Belongs to the ammonia transporter channel (TC 1.A.11.2) family.</text>
</comment>
<dbReference type="AlphaFoldDB" id="A0A517YT69"/>
<dbReference type="EMBL" id="CP036425">
    <property type="protein sequence ID" value="QDU33418.1"/>
    <property type="molecule type" value="Genomic_DNA"/>
</dbReference>
<feature type="transmembrane region" description="Helical" evidence="8">
    <location>
        <begin position="281"/>
        <end position="301"/>
    </location>
</feature>
<dbReference type="PROSITE" id="PS01219">
    <property type="entry name" value="AMMONIUM_TRANSP"/>
    <property type="match status" value="1"/>
</dbReference>
<evidence type="ECO:0000256" key="3">
    <source>
        <dbReference type="ARBA" id="ARBA00022448"/>
    </source>
</evidence>
<evidence type="ECO:0000256" key="8">
    <source>
        <dbReference type="RuleBase" id="RU362002"/>
    </source>
</evidence>
<evidence type="ECO:0000256" key="5">
    <source>
        <dbReference type="ARBA" id="ARBA00022989"/>
    </source>
</evidence>
<comment type="subcellular location">
    <subcellularLocation>
        <location evidence="8">Cell membrane</location>
        <topology evidence="8">Multi-pass membrane protein</topology>
    </subcellularLocation>
    <subcellularLocation>
        <location evidence="1">Membrane</location>
        <topology evidence="1">Multi-pass membrane protein</topology>
    </subcellularLocation>
</comment>
<feature type="transmembrane region" description="Helical" evidence="8">
    <location>
        <begin position="144"/>
        <end position="171"/>
    </location>
</feature>
<dbReference type="Pfam" id="PF00909">
    <property type="entry name" value="Ammonium_transp"/>
    <property type="match status" value="1"/>
</dbReference>
<evidence type="ECO:0000259" key="9">
    <source>
        <dbReference type="Pfam" id="PF00909"/>
    </source>
</evidence>
<evidence type="ECO:0000256" key="4">
    <source>
        <dbReference type="ARBA" id="ARBA00022692"/>
    </source>
</evidence>
<proteinExistence type="inferred from homology"/>
<dbReference type="RefSeq" id="WP_145076438.1">
    <property type="nucleotide sequence ID" value="NZ_CP036425.1"/>
</dbReference>
<accession>A0A517YT69</accession>
<feature type="transmembrane region" description="Helical" evidence="8">
    <location>
        <begin position="398"/>
        <end position="423"/>
    </location>
</feature>
<feature type="transmembrane region" description="Helical" evidence="8">
    <location>
        <begin position="313"/>
        <end position="330"/>
    </location>
</feature>
<feature type="transmembrane region" description="Helical" evidence="8">
    <location>
        <begin position="215"/>
        <end position="238"/>
    </location>
</feature>
<gene>
    <name evidence="10" type="primary">amt</name>
    <name evidence="10" type="ORF">KS4_14640</name>
</gene>
<dbReference type="InterPro" id="IPR029020">
    <property type="entry name" value="Ammonium/urea_transptr"/>
</dbReference>
<feature type="domain" description="Ammonium transporter AmtB-like" evidence="9">
    <location>
        <begin position="57"/>
        <end position="450"/>
    </location>
</feature>
<evidence type="ECO:0000256" key="2">
    <source>
        <dbReference type="ARBA" id="ARBA00005887"/>
    </source>
</evidence>
<feature type="transmembrane region" description="Helical" evidence="8">
    <location>
        <begin position="336"/>
        <end position="355"/>
    </location>
</feature>
<reference evidence="10 11" key="1">
    <citation type="submission" date="2019-02" db="EMBL/GenBank/DDBJ databases">
        <title>Deep-cultivation of Planctomycetes and their phenomic and genomic characterization uncovers novel biology.</title>
        <authorList>
            <person name="Wiegand S."/>
            <person name="Jogler M."/>
            <person name="Boedeker C."/>
            <person name="Pinto D."/>
            <person name="Vollmers J."/>
            <person name="Rivas-Marin E."/>
            <person name="Kohn T."/>
            <person name="Peeters S.H."/>
            <person name="Heuer A."/>
            <person name="Rast P."/>
            <person name="Oberbeckmann S."/>
            <person name="Bunk B."/>
            <person name="Jeske O."/>
            <person name="Meyerdierks A."/>
            <person name="Storesund J.E."/>
            <person name="Kallscheuer N."/>
            <person name="Luecker S."/>
            <person name="Lage O.M."/>
            <person name="Pohl T."/>
            <person name="Merkel B.J."/>
            <person name="Hornburger P."/>
            <person name="Mueller R.-W."/>
            <person name="Bruemmer F."/>
            <person name="Labrenz M."/>
            <person name="Spormann A.M."/>
            <person name="Op den Camp H."/>
            <person name="Overmann J."/>
            <person name="Amann R."/>
            <person name="Jetten M.S.M."/>
            <person name="Mascher T."/>
            <person name="Medema M.H."/>
            <person name="Devos D.P."/>
            <person name="Kaster A.-K."/>
            <person name="Ovreas L."/>
            <person name="Rohde M."/>
            <person name="Galperin M.Y."/>
            <person name="Jogler C."/>
        </authorList>
    </citation>
    <scope>NUCLEOTIDE SEQUENCE [LARGE SCALE GENOMIC DNA]</scope>
    <source>
        <strain evidence="10 11">KS4</strain>
    </source>
</reference>
<organism evidence="10 11">
    <name type="scientific">Poriferisphaera corsica</name>
    <dbReference type="NCBI Taxonomy" id="2528020"/>
    <lineage>
        <taxon>Bacteria</taxon>
        <taxon>Pseudomonadati</taxon>
        <taxon>Planctomycetota</taxon>
        <taxon>Phycisphaerae</taxon>
        <taxon>Phycisphaerales</taxon>
        <taxon>Phycisphaeraceae</taxon>
        <taxon>Poriferisphaera</taxon>
    </lineage>
</organism>
<evidence type="ECO:0000313" key="11">
    <source>
        <dbReference type="Proteomes" id="UP000317369"/>
    </source>
</evidence>
<feature type="transmembrane region" description="Helical" evidence="8">
    <location>
        <begin position="183"/>
        <end position="203"/>
    </location>
</feature>
<sequence>MKTLGYKVSLAVCVIALFGLSDVGLAQSTGEVADKVISDAGEVNQAGKLVIDTGTTAWMLVSTALVLLMVPGLALFYGGLVRTKNVLGTMMHSFVAMGIIGLSWAVVGYAMCFGETTLGGLIGWNSDYLMLSGLDSGPRALYDIGGGLAIPSLVFAMFQGKFAIITPALIAGAFAERVRFRGYCLFILLWSLVIYAPLCHWIWGGGFLTGYAIDFAGGTVIHISAGVAGLVTALYFGARKGYPRTAMHPNSLVLTLLGAGLLWVGWFGFNAGSSVSSSLTTARALTVTQIAAATGAVVWILIESVHLRKATSLGLVSGILAGLVAITPAAGDVPPYGAVVLGALGALISYGAVVLKGKLGYDDTLDVFGIHGVAGLVGAIGLTFVLREVPEHGLMTQLWYQIEGALVSIVYAGIMTYLLIVLIDKTIGFRMNEREESAGMDHVLHGEHGYGLLNLN</sequence>
<dbReference type="InterPro" id="IPR018047">
    <property type="entry name" value="Ammonium_transpt_CS"/>
</dbReference>
<dbReference type="InterPro" id="IPR024041">
    <property type="entry name" value="NH4_transpt_AmtB-like_dom"/>
</dbReference>
<keyword evidence="6 8" id="KW-0472">Membrane</keyword>
<feature type="transmembrane region" description="Helical" evidence="8">
    <location>
        <begin position="367"/>
        <end position="386"/>
    </location>
</feature>
<keyword evidence="3 8" id="KW-0813">Transport</keyword>
<keyword evidence="7 8" id="KW-0924">Ammonia transport</keyword>
<dbReference type="GO" id="GO:0005886">
    <property type="term" value="C:plasma membrane"/>
    <property type="evidence" value="ECO:0007669"/>
    <property type="project" value="UniProtKB-SubCell"/>
</dbReference>
<feature type="transmembrane region" description="Helical" evidence="8">
    <location>
        <begin position="250"/>
        <end position="269"/>
    </location>
</feature>
<dbReference type="NCBIfam" id="TIGR00836">
    <property type="entry name" value="amt"/>
    <property type="match status" value="1"/>
</dbReference>
<evidence type="ECO:0000256" key="1">
    <source>
        <dbReference type="ARBA" id="ARBA00004141"/>
    </source>
</evidence>
<name>A0A517YT69_9BACT</name>
<evidence type="ECO:0000256" key="7">
    <source>
        <dbReference type="ARBA" id="ARBA00023177"/>
    </source>
</evidence>
<dbReference type="InterPro" id="IPR001905">
    <property type="entry name" value="Ammonium_transpt"/>
</dbReference>
<feature type="transmembrane region" description="Helical" evidence="8">
    <location>
        <begin position="57"/>
        <end position="81"/>
    </location>
</feature>
<dbReference type="SUPFAM" id="SSF111352">
    <property type="entry name" value="Ammonium transporter"/>
    <property type="match status" value="1"/>
</dbReference>
<protein>
    <recommendedName>
        <fullName evidence="8">Ammonium transporter</fullName>
    </recommendedName>
</protein>
<dbReference type="OrthoDB" id="9814202at2"/>
<dbReference type="GO" id="GO:0008519">
    <property type="term" value="F:ammonium channel activity"/>
    <property type="evidence" value="ECO:0007669"/>
    <property type="project" value="InterPro"/>
</dbReference>
<keyword evidence="4 8" id="KW-0812">Transmembrane</keyword>
<evidence type="ECO:0000313" key="10">
    <source>
        <dbReference type="EMBL" id="QDU33418.1"/>
    </source>
</evidence>
<dbReference type="Gene3D" id="1.10.3430.10">
    <property type="entry name" value="Ammonium transporter AmtB like domains"/>
    <property type="match status" value="1"/>
</dbReference>
<evidence type="ECO:0000256" key="6">
    <source>
        <dbReference type="ARBA" id="ARBA00023136"/>
    </source>
</evidence>
<dbReference type="Proteomes" id="UP000317369">
    <property type="component" value="Chromosome"/>
</dbReference>
<keyword evidence="5 8" id="KW-1133">Transmembrane helix</keyword>
<dbReference type="PANTHER" id="PTHR43029:SF10">
    <property type="entry name" value="AMMONIUM TRANSPORTER MEP2"/>
    <property type="match status" value="1"/>
</dbReference>
<feature type="transmembrane region" description="Helical" evidence="8">
    <location>
        <begin position="93"/>
        <end position="124"/>
    </location>
</feature>
<keyword evidence="11" id="KW-1185">Reference proteome</keyword>
<dbReference type="KEGG" id="pcor:KS4_14640"/>